<evidence type="ECO:0000256" key="3">
    <source>
        <dbReference type="ARBA" id="ARBA00022679"/>
    </source>
</evidence>
<evidence type="ECO:0000313" key="12">
    <source>
        <dbReference type="Proteomes" id="UP001318040"/>
    </source>
</evidence>
<dbReference type="GO" id="GO:0030166">
    <property type="term" value="P:proteoglycan biosynthetic process"/>
    <property type="evidence" value="ECO:0007669"/>
    <property type="project" value="TreeGrafter"/>
</dbReference>
<evidence type="ECO:0000256" key="4">
    <source>
        <dbReference type="ARBA" id="ARBA00022692"/>
    </source>
</evidence>
<keyword evidence="12" id="KW-1185">Reference proteome</keyword>
<sequence length="278" mass="32463">MDKLLEENQEERLSTLNTECKQLRERGILPLSPLPRIPEWLASRIYVADRYAFMYCEVPKTGCTNWKRTFLALMGNIKSSKVMTQNQVHSFNYTKLSSFDISGQRSRLDNYSMVMFVREPMERLVSAYRDKFLHSKHYKKVYGRAIISHYRKNPSRVSLTGGHDVTFPEMVRFILDPERPLVQDVHWLPAHHLCQPCLLRYDYLGKVETLGRDAADLLARVRAPESVFYSSPKDKRSSAALTGYYLAQLSSKVRQQLYTFYYGDYKLFGYPLPSDMKI</sequence>
<evidence type="ECO:0000256" key="10">
    <source>
        <dbReference type="ARBA" id="ARBA00023277"/>
    </source>
</evidence>
<evidence type="ECO:0000256" key="2">
    <source>
        <dbReference type="ARBA" id="ARBA00006339"/>
    </source>
</evidence>
<proteinExistence type="inferred from homology"/>
<dbReference type="AlphaFoldDB" id="A0AAJ7UC64"/>
<dbReference type="GO" id="GO:0000139">
    <property type="term" value="C:Golgi membrane"/>
    <property type="evidence" value="ECO:0007669"/>
    <property type="project" value="UniProtKB-SubCell"/>
</dbReference>
<gene>
    <name evidence="13" type="primary">LOC116955207</name>
</gene>
<evidence type="ECO:0000256" key="11">
    <source>
        <dbReference type="RuleBase" id="RU364020"/>
    </source>
</evidence>
<evidence type="ECO:0000256" key="7">
    <source>
        <dbReference type="ARBA" id="ARBA00023034"/>
    </source>
</evidence>
<evidence type="ECO:0000313" key="13">
    <source>
        <dbReference type="RefSeq" id="XP_032832112.1"/>
    </source>
</evidence>
<dbReference type="Proteomes" id="UP001318040">
    <property type="component" value="Chromosome 58"/>
</dbReference>
<evidence type="ECO:0000256" key="9">
    <source>
        <dbReference type="ARBA" id="ARBA00023180"/>
    </source>
</evidence>
<comment type="similarity">
    <text evidence="2 11">Belongs to the sulfotransferase 2 family.</text>
</comment>
<dbReference type="GO" id="GO:0016051">
    <property type="term" value="P:carbohydrate biosynthetic process"/>
    <property type="evidence" value="ECO:0007669"/>
    <property type="project" value="InterPro"/>
</dbReference>
<evidence type="ECO:0000256" key="5">
    <source>
        <dbReference type="ARBA" id="ARBA00022968"/>
    </source>
</evidence>
<dbReference type="InterPro" id="IPR018011">
    <property type="entry name" value="Carb_sulfotrans_8-10"/>
</dbReference>
<keyword evidence="9 11" id="KW-0325">Glycoprotein</keyword>
<dbReference type="KEGG" id="pmrn:116955207"/>
<comment type="subcellular location">
    <subcellularLocation>
        <location evidence="1 11">Golgi apparatus membrane</location>
        <topology evidence="1 11">Single-pass type II membrane protein</topology>
    </subcellularLocation>
</comment>
<name>A0AAJ7UC64_PETMA</name>
<keyword evidence="4" id="KW-0812">Transmembrane</keyword>
<evidence type="ECO:0000256" key="6">
    <source>
        <dbReference type="ARBA" id="ARBA00022989"/>
    </source>
</evidence>
<dbReference type="InterPro" id="IPR005331">
    <property type="entry name" value="Sulfotransferase"/>
</dbReference>
<evidence type="ECO:0000256" key="8">
    <source>
        <dbReference type="ARBA" id="ARBA00023136"/>
    </source>
</evidence>
<dbReference type="PANTHER" id="PTHR12137">
    <property type="entry name" value="CARBOHYDRATE SULFOTRANSFERASE"/>
    <property type="match status" value="1"/>
</dbReference>
<keyword evidence="7 11" id="KW-0333">Golgi apparatus</keyword>
<keyword evidence="3 11" id="KW-0808">Transferase</keyword>
<dbReference type="EC" id="2.8.2.-" evidence="11"/>
<accession>A0AAJ7UC64</accession>
<dbReference type="RefSeq" id="XP_032832112.1">
    <property type="nucleotide sequence ID" value="XM_032976221.1"/>
</dbReference>
<reference evidence="13" key="1">
    <citation type="submission" date="2025-08" db="UniProtKB">
        <authorList>
            <consortium name="RefSeq"/>
        </authorList>
    </citation>
    <scope>IDENTIFICATION</scope>
    <source>
        <tissue evidence="13">Sperm</tissue>
    </source>
</reference>
<dbReference type="Pfam" id="PF03567">
    <property type="entry name" value="Sulfotransfer_2"/>
    <property type="match status" value="1"/>
</dbReference>
<dbReference type="PANTHER" id="PTHR12137:SF7">
    <property type="entry name" value="CARBOHYDRATE SULFOTRANSFERASE 8"/>
    <property type="match status" value="1"/>
</dbReference>
<keyword evidence="10 11" id="KW-0119">Carbohydrate metabolism</keyword>
<organism evidence="12 13">
    <name type="scientific">Petromyzon marinus</name>
    <name type="common">Sea lamprey</name>
    <dbReference type="NCBI Taxonomy" id="7757"/>
    <lineage>
        <taxon>Eukaryota</taxon>
        <taxon>Metazoa</taxon>
        <taxon>Chordata</taxon>
        <taxon>Craniata</taxon>
        <taxon>Vertebrata</taxon>
        <taxon>Cyclostomata</taxon>
        <taxon>Hyperoartia</taxon>
        <taxon>Petromyzontiformes</taxon>
        <taxon>Petromyzontidae</taxon>
        <taxon>Petromyzon</taxon>
    </lineage>
</organism>
<keyword evidence="8" id="KW-0472">Membrane</keyword>
<protein>
    <recommendedName>
        <fullName evidence="11">Carbohydrate sulfotransferase</fullName>
        <ecNumber evidence="11">2.8.2.-</ecNumber>
    </recommendedName>
</protein>
<evidence type="ECO:0000256" key="1">
    <source>
        <dbReference type="ARBA" id="ARBA00004323"/>
    </source>
</evidence>
<dbReference type="GO" id="GO:0008146">
    <property type="term" value="F:sulfotransferase activity"/>
    <property type="evidence" value="ECO:0007669"/>
    <property type="project" value="InterPro"/>
</dbReference>
<keyword evidence="5 11" id="KW-0735">Signal-anchor</keyword>
<keyword evidence="6" id="KW-1133">Transmembrane helix</keyword>